<dbReference type="Proteomes" id="UP001172673">
    <property type="component" value="Unassembled WGS sequence"/>
</dbReference>
<feature type="region of interest" description="Disordered" evidence="1">
    <location>
        <begin position="1"/>
        <end position="28"/>
    </location>
</feature>
<name>A0AA39CFJ9_9EURO</name>
<feature type="compositionally biased region" description="Polar residues" evidence="1">
    <location>
        <begin position="1"/>
        <end position="10"/>
    </location>
</feature>
<sequence>MSTPTLQFSSLRLPDENPAQSGSEEMRFNNKTLEERKIIVRDIISSFDVDKLPSEFKPETYSRITENQRQRPDAERTLDDDFEATCMQWACHDPATWAVLINMQGSGKRAFLFEQKVRRRFDEQFEVYDALPSHGALETAHQMSAKVLGICQQIEAIVEEVRVDIDTRTGGQYNAARLLLKTLGGVCERNQELLPAGSASSTRATLTLYGGLIGRNDSNFVLDALEAAQEKWPNSLATRETDRIMRRIEDLLIQNGAPQEYLTQFQALLSE</sequence>
<comment type="caution">
    <text evidence="2">The sequence shown here is derived from an EMBL/GenBank/DDBJ whole genome shotgun (WGS) entry which is preliminary data.</text>
</comment>
<proteinExistence type="predicted"/>
<evidence type="ECO:0000313" key="3">
    <source>
        <dbReference type="Proteomes" id="UP001172673"/>
    </source>
</evidence>
<evidence type="ECO:0000313" key="2">
    <source>
        <dbReference type="EMBL" id="KAJ9606429.1"/>
    </source>
</evidence>
<gene>
    <name evidence="2" type="ORF">H2200_009390</name>
</gene>
<organism evidence="2 3">
    <name type="scientific">Cladophialophora chaetospira</name>
    <dbReference type="NCBI Taxonomy" id="386627"/>
    <lineage>
        <taxon>Eukaryota</taxon>
        <taxon>Fungi</taxon>
        <taxon>Dikarya</taxon>
        <taxon>Ascomycota</taxon>
        <taxon>Pezizomycotina</taxon>
        <taxon>Eurotiomycetes</taxon>
        <taxon>Chaetothyriomycetidae</taxon>
        <taxon>Chaetothyriales</taxon>
        <taxon>Herpotrichiellaceae</taxon>
        <taxon>Cladophialophora</taxon>
    </lineage>
</organism>
<keyword evidence="3" id="KW-1185">Reference proteome</keyword>
<evidence type="ECO:0000256" key="1">
    <source>
        <dbReference type="SAM" id="MobiDB-lite"/>
    </source>
</evidence>
<reference evidence="2" key="1">
    <citation type="submission" date="2022-10" db="EMBL/GenBank/DDBJ databases">
        <title>Culturing micro-colonial fungi from biological soil crusts in the Mojave desert and describing Neophaeococcomyces mojavensis, and introducing the new genera and species Taxawa tesnikishii.</title>
        <authorList>
            <person name="Kurbessoian T."/>
            <person name="Stajich J.E."/>
        </authorList>
    </citation>
    <scope>NUCLEOTIDE SEQUENCE</scope>
    <source>
        <strain evidence="2">TK_41</strain>
    </source>
</reference>
<protein>
    <submittedName>
        <fullName evidence="2">Uncharacterized protein</fullName>
    </submittedName>
</protein>
<accession>A0AA39CFJ9</accession>
<dbReference type="AlphaFoldDB" id="A0AA39CFJ9"/>
<dbReference type="EMBL" id="JAPDRK010000014">
    <property type="protein sequence ID" value="KAJ9606429.1"/>
    <property type="molecule type" value="Genomic_DNA"/>
</dbReference>